<gene>
    <name evidence="2" type="ORF">VHEMI00836</name>
</gene>
<protein>
    <submittedName>
        <fullName evidence="2">Uncharacterized protein</fullName>
    </submittedName>
</protein>
<dbReference type="AlphaFoldDB" id="A0A0A1T3N3"/>
<keyword evidence="1" id="KW-0732">Signal</keyword>
<feature type="signal peptide" evidence="1">
    <location>
        <begin position="1"/>
        <end position="24"/>
    </location>
</feature>
<organism evidence="2 3">
    <name type="scientific">[Torrubiella] hemipterigena</name>
    <dbReference type="NCBI Taxonomy" id="1531966"/>
    <lineage>
        <taxon>Eukaryota</taxon>
        <taxon>Fungi</taxon>
        <taxon>Dikarya</taxon>
        <taxon>Ascomycota</taxon>
        <taxon>Pezizomycotina</taxon>
        <taxon>Sordariomycetes</taxon>
        <taxon>Hypocreomycetidae</taxon>
        <taxon>Hypocreales</taxon>
        <taxon>Clavicipitaceae</taxon>
        <taxon>Clavicipitaceae incertae sedis</taxon>
        <taxon>'Torrubiella' clade</taxon>
    </lineage>
</organism>
<feature type="chain" id="PRO_5001989584" evidence="1">
    <location>
        <begin position="25"/>
        <end position="254"/>
    </location>
</feature>
<accession>A0A0A1T3N3</accession>
<evidence type="ECO:0000313" key="2">
    <source>
        <dbReference type="EMBL" id="CEJ80665.1"/>
    </source>
</evidence>
<evidence type="ECO:0000313" key="3">
    <source>
        <dbReference type="Proteomes" id="UP000039046"/>
    </source>
</evidence>
<reference evidence="2 3" key="1">
    <citation type="journal article" date="2015" name="Genome Announc.">
        <title>Draft Genome Sequence and Gene Annotation of the Entomopathogenic Fungus Verticillium hemipterigenum.</title>
        <authorList>
            <person name="Horn F."/>
            <person name="Habel A."/>
            <person name="Scharf D.H."/>
            <person name="Dworschak J."/>
            <person name="Brakhage A.A."/>
            <person name="Guthke R."/>
            <person name="Hertweck C."/>
            <person name="Linde J."/>
        </authorList>
    </citation>
    <scope>NUCLEOTIDE SEQUENCE [LARGE SCALE GENOMIC DNA]</scope>
</reference>
<name>A0A0A1T3N3_9HYPO</name>
<evidence type="ECO:0000256" key="1">
    <source>
        <dbReference type="SAM" id="SignalP"/>
    </source>
</evidence>
<proteinExistence type="predicted"/>
<keyword evidence="3" id="KW-1185">Reference proteome</keyword>
<sequence length="254" mass="28240">MRPTFLFFISEIAALSLVPVPSLSVGVGFVLDQTHGVASIAARDGMICNVAMIPGDEAYREYMRNVTTGPWHNGVAIDYPTYKSTQQTEFGNYTPLETMLRELSRATSEQVYRRLREQWHTGVSISLPLAFADPDYEERFELDFLHSLLSLRAIDYQRGESGATALAVRGGICLAETHPLLPATTTANPPLQRFAASAAISLSRLDNQVALKRFGSYNVHFGCSLDPELLRSWEMAKWASDETESDEQLTIDSE</sequence>
<dbReference type="HOGENOM" id="CLU_1094931_0_0_1"/>
<dbReference type="Proteomes" id="UP000039046">
    <property type="component" value="Unassembled WGS sequence"/>
</dbReference>
<dbReference type="EMBL" id="CDHN01000001">
    <property type="protein sequence ID" value="CEJ80665.1"/>
    <property type="molecule type" value="Genomic_DNA"/>
</dbReference>